<organism evidence="1 2">
    <name type="scientific">Chryseobacterium lacus</name>
    <dbReference type="NCBI Taxonomy" id="2058346"/>
    <lineage>
        <taxon>Bacteria</taxon>
        <taxon>Pseudomonadati</taxon>
        <taxon>Bacteroidota</taxon>
        <taxon>Flavobacteriia</taxon>
        <taxon>Flavobacteriales</taxon>
        <taxon>Weeksellaceae</taxon>
        <taxon>Chryseobacterium group</taxon>
        <taxon>Chryseobacterium</taxon>
    </lineage>
</organism>
<comment type="caution">
    <text evidence="1">The sequence shown here is derived from an EMBL/GenBank/DDBJ whole genome shotgun (WGS) entry which is preliminary data.</text>
</comment>
<evidence type="ECO:0000313" key="2">
    <source>
        <dbReference type="Proteomes" id="UP000252172"/>
    </source>
</evidence>
<proteinExistence type="predicted"/>
<gene>
    <name evidence="1" type="ORF">DQ356_03015</name>
</gene>
<dbReference type="SUPFAM" id="SSF63829">
    <property type="entry name" value="Calcium-dependent phosphotriesterase"/>
    <property type="match status" value="1"/>
</dbReference>
<sequence length="374" mass="40767">MTVHAQHDIFALTGTPGNQINFNDFRSMNAKTLQTGEVFLNAETAASEVFSQTLNGKFSENKSSVHRAQSPMIAALAYDSSGKDLVYFPMFSSNMYVLNTRSKKITLVENTLLKSSACDIGSHITRMTLGADGNIYAMTNSGSHLYKISKVNDRYTISDLGPVKDTSAKAEISLHQINSGYGGDMIADANGDLLIFAASGNIFRAKLNTMTAEFVGKIKGLPEGYSVNGAAVNAEGNVMLGSAKGGSYEVNMRNLEAKTLVESVKIPVYDLASQYLLNEQKEVLETQYTGIDIYPTKATEGYVNIKITDPKLEGNLIFELFDARGQRSAIKTLTAVQRNPEQRMELGTLLPGMYVSVVKDTNGKQLFSKKILVE</sequence>
<name>A0A368N3A6_9FLAO</name>
<dbReference type="Proteomes" id="UP000252172">
    <property type="component" value="Unassembled WGS sequence"/>
</dbReference>
<evidence type="ECO:0000313" key="1">
    <source>
        <dbReference type="EMBL" id="RCU44005.1"/>
    </source>
</evidence>
<protein>
    <submittedName>
        <fullName evidence="1">T9SS C-terminal target domain-containing protein</fullName>
    </submittedName>
</protein>
<dbReference type="EMBL" id="QPIE01000002">
    <property type="protein sequence ID" value="RCU44005.1"/>
    <property type="molecule type" value="Genomic_DNA"/>
</dbReference>
<keyword evidence="2" id="KW-1185">Reference proteome</keyword>
<dbReference type="InterPro" id="IPR015943">
    <property type="entry name" value="WD40/YVTN_repeat-like_dom_sf"/>
</dbReference>
<reference evidence="1 2" key="1">
    <citation type="submission" date="2018-07" db="EMBL/GenBank/DDBJ databases">
        <title>Chryseobacterium lacus sp. nov., isolated from lake water.</title>
        <authorList>
            <person name="Li C.-M."/>
        </authorList>
    </citation>
    <scope>NUCLEOTIDE SEQUENCE [LARGE SCALE GENOMIC DNA]</scope>
    <source>
        <strain evidence="1 2">YLOS41</strain>
    </source>
</reference>
<accession>A0A368N3A6</accession>
<dbReference type="AlphaFoldDB" id="A0A368N3A6"/>
<dbReference type="Gene3D" id="2.130.10.10">
    <property type="entry name" value="YVTN repeat-like/Quinoprotein amine dehydrogenase"/>
    <property type="match status" value="1"/>
</dbReference>